<name>A0AAD6QM32_9ROSI</name>
<organism evidence="1 2">
    <name type="scientific">Populus alba x Populus x berolinensis</name>
    <dbReference type="NCBI Taxonomy" id="444605"/>
    <lineage>
        <taxon>Eukaryota</taxon>
        <taxon>Viridiplantae</taxon>
        <taxon>Streptophyta</taxon>
        <taxon>Embryophyta</taxon>
        <taxon>Tracheophyta</taxon>
        <taxon>Spermatophyta</taxon>
        <taxon>Magnoliopsida</taxon>
        <taxon>eudicotyledons</taxon>
        <taxon>Gunneridae</taxon>
        <taxon>Pentapetalae</taxon>
        <taxon>rosids</taxon>
        <taxon>fabids</taxon>
        <taxon>Malpighiales</taxon>
        <taxon>Salicaceae</taxon>
        <taxon>Saliceae</taxon>
        <taxon>Populus</taxon>
    </lineage>
</organism>
<gene>
    <name evidence="1" type="ORF">NC653_016121</name>
</gene>
<keyword evidence="2" id="KW-1185">Reference proteome</keyword>
<accession>A0AAD6QM32</accession>
<evidence type="ECO:0000313" key="1">
    <source>
        <dbReference type="EMBL" id="KAJ6992908.1"/>
    </source>
</evidence>
<dbReference type="EMBL" id="JAQIZT010000006">
    <property type="protein sequence ID" value="KAJ6992908.1"/>
    <property type="molecule type" value="Genomic_DNA"/>
</dbReference>
<protein>
    <submittedName>
        <fullName evidence="1">Uncharacterized protein</fullName>
    </submittedName>
</protein>
<evidence type="ECO:0000313" key="2">
    <source>
        <dbReference type="Proteomes" id="UP001164929"/>
    </source>
</evidence>
<reference evidence="1" key="1">
    <citation type="journal article" date="2023" name="Mol. Ecol. Resour.">
        <title>Chromosome-level genome assembly of a triploid poplar Populus alba 'Berolinensis'.</title>
        <authorList>
            <person name="Chen S."/>
            <person name="Yu Y."/>
            <person name="Wang X."/>
            <person name="Wang S."/>
            <person name="Zhang T."/>
            <person name="Zhou Y."/>
            <person name="He R."/>
            <person name="Meng N."/>
            <person name="Wang Y."/>
            <person name="Liu W."/>
            <person name="Liu Z."/>
            <person name="Liu J."/>
            <person name="Guo Q."/>
            <person name="Huang H."/>
            <person name="Sederoff R.R."/>
            <person name="Wang G."/>
            <person name="Qu G."/>
            <person name="Chen S."/>
        </authorList>
    </citation>
    <scope>NUCLEOTIDE SEQUENCE</scope>
    <source>
        <strain evidence="1">SC-2020</strain>
    </source>
</reference>
<dbReference type="Proteomes" id="UP001164929">
    <property type="component" value="Chromosome 6"/>
</dbReference>
<comment type="caution">
    <text evidence="1">The sequence shown here is derived from an EMBL/GenBank/DDBJ whole genome shotgun (WGS) entry which is preliminary data.</text>
</comment>
<proteinExistence type="predicted"/>
<sequence>MAGLLALPLSNISLHVMLRNVVVQVIRVKVNPIHRSGLQLYNFTWWISVNSEKSSGGICQSNKHKFSLIHLQSLEEIVTTLNTPGKSYLCRRFVKVFSNFNRTGSFKISPLIQDPGEPRRAYARKRDFFTIIKKVLKIKISDKKIV</sequence>
<dbReference type="AlphaFoldDB" id="A0AAD6QM32"/>